<accession>A0A4Y8CXT9</accession>
<evidence type="ECO:0000313" key="2">
    <source>
        <dbReference type="Proteomes" id="UP000297299"/>
    </source>
</evidence>
<dbReference type="Proteomes" id="UP000297299">
    <property type="component" value="Unassembled WGS sequence"/>
</dbReference>
<reference evidence="1 2" key="1">
    <citation type="submission" date="2017-11" db="EMBL/GenBank/DDBJ databases">
        <title>Comparative genomics of Botrytis spp.</title>
        <authorList>
            <person name="Valero-Jimenez C.A."/>
            <person name="Tapia P."/>
            <person name="Veloso J."/>
            <person name="Silva-Moreno E."/>
            <person name="Staats M."/>
            <person name="Valdes J.H."/>
            <person name="Van Kan J.A.L."/>
        </authorList>
    </citation>
    <scope>NUCLEOTIDE SEQUENCE [LARGE SCALE GENOMIC DNA]</scope>
    <source>
        <strain evidence="1 2">MUCL2830</strain>
    </source>
</reference>
<sequence length="91" mass="10128">MCTKITSNTLSLLRSRQWEWDRGKVKCSNVRAVILVWRLLANKSKFSWAYYSPGFSMKPRILEQLGAVCGALPCACQGDLGYIHKFSGGAG</sequence>
<evidence type="ECO:0000313" key="1">
    <source>
        <dbReference type="EMBL" id="TEY50423.1"/>
    </source>
</evidence>
<comment type="caution">
    <text evidence="1">The sequence shown here is derived from an EMBL/GenBank/DDBJ whole genome shotgun (WGS) entry which is preliminary data.</text>
</comment>
<dbReference type="EMBL" id="PHWZ01000275">
    <property type="protein sequence ID" value="TEY50423.1"/>
    <property type="molecule type" value="Genomic_DNA"/>
</dbReference>
<gene>
    <name evidence="1" type="ORF">BOTCAL_0276g00030</name>
</gene>
<organism evidence="1 2">
    <name type="scientific">Botryotinia calthae</name>
    <dbReference type="NCBI Taxonomy" id="38488"/>
    <lineage>
        <taxon>Eukaryota</taxon>
        <taxon>Fungi</taxon>
        <taxon>Dikarya</taxon>
        <taxon>Ascomycota</taxon>
        <taxon>Pezizomycotina</taxon>
        <taxon>Leotiomycetes</taxon>
        <taxon>Helotiales</taxon>
        <taxon>Sclerotiniaceae</taxon>
        <taxon>Botryotinia</taxon>
    </lineage>
</organism>
<protein>
    <submittedName>
        <fullName evidence="1">Uncharacterized protein</fullName>
    </submittedName>
</protein>
<keyword evidence="2" id="KW-1185">Reference proteome</keyword>
<dbReference type="AlphaFoldDB" id="A0A4Y8CXT9"/>
<proteinExistence type="predicted"/>
<name>A0A4Y8CXT9_9HELO</name>